<dbReference type="Proteomes" id="UP001500326">
    <property type="component" value="Unassembled WGS sequence"/>
</dbReference>
<protein>
    <submittedName>
        <fullName evidence="1">Uncharacterized protein</fullName>
    </submittedName>
</protein>
<name>A0ABN2RSX8_9MICO</name>
<gene>
    <name evidence="1" type="ORF">GCM10009777_03320</name>
</gene>
<accession>A0ABN2RSX8</accession>
<sequence>MSSTSMLREHRVGTVGVGAAACVALLVGCAPSAERAGSEPSTSASPTSSAVIEIPTPGADWQTIVYEPFDDPVAAAPWIFKGPPDPVIEDGAMSYPGVAGWAGYTDIPRSLGLGDLESVRITVNVTLVGMSGYGASCHDRFDHGAYRSPDLYRLAATTSGSTIEKITDDESPVELAHGVGSIPDPFTGEIRLTCLATDEGYYLEVAVDGKTTVQAIDTELPAIGTHARLYEATTADRKADHGVAILDVRVESPAP</sequence>
<proteinExistence type="predicted"/>
<dbReference type="RefSeq" id="WP_344057907.1">
    <property type="nucleotide sequence ID" value="NZ_BAAAOH010000001.1"/>
</dbReference>
<comment type="caution">
    <text evidence="1">The sequence shown here is derived from an EMBL/GenBank/DDBJ whole genome shotgun (WGS) entry which is preliminary data.</text>
</comment>
<dbReference type="EMBL" id="BAAAOH010000001">
    <property type="protein sequence ID" value="GAA1974220.1"/>
    <property type="molecule type" value="Genomic_DNA"/>
</dbReference>
<evidence type="ECO:0000313" key="1">
    <source>
        <dbReference type="EMBL" id="GAA1974220.1"/>
    </source>
</evidence>
<reference evidence="1 2" key="1">
    <citation type="journal article" date="2019" name="Int. J. Syst. Evol. Microbiol.">
        <title>The Global Catalogue of Microorganisms (GCM) 10K type strain sequencing project: providing services to taxonomists for standard genome sequencing and annotation.</title>
        <authorList>
            <consortium name="The Broad Institute Genomics Platform"/>
            <consortium name="The Broad Institute Genome Sequencing Center for Infectious Disease"/>
            <person name="Wu L."/>
            <person name="Ma J."/>
        </authorList>
    </citation>
    <scope>NUCLEOTIDE SEQUENCE [LARGE SCALE GENOMIC DNA]</scope>
    <source>
        <strain evidence="1 2">JCM 14902</strain>
    </source>
</reference>
<keyword evidence="2" id="KW-1185">Reference proteome</keyword>
<evidence type="ECO:0000313" key="2">
    <source>
        <dbReference type="Proteomes" id="UP001500326"/>
    </source>
</evidence>
<organism evidence="1 2">
    <name type="scientific">Microbacterium pumilum</name>
    <dbReference type="NCBI Taxonomy" id="344165"/>
    <lineage>
        <taxon>Bacteria</taxon>
        <taxon>Bacillati</taxon>
        <taxon>Actinomycetota</taxon>
        <taxon>Actinomycetes</taxon>
        <taxon>Micrococcales</taxon>
        <taxon>Microbacteriaceae</taxon>
        <taxon>Microbacterium</taxon>
    </lineage>
</organism>